<evidence type="ECO:0000313" key="13">
    <source>
        <dbReference type="Proteomes" id="UP001367676"/>
    </source>
</evidence>
<dbReference type="GO" id="GO:0016604">
    <property type="term" value="C:nuclear body"/>
    <property type="evidence" value="ECO:0007669"/>
    <property type="project" value="UniProtKB-SubCell"/>
</dbReference>
<evidence type="ECO:0008006" key="14">
    <source>
        <dbReference type="Google" id="ProtNLM"/>
    </source>
</evidence>
<dbReference type="GO" id="GO:0045893">
    <property type="term" value="P:positive regulation of DNA-templated transcription"/>
    <property type="evidence" value="ECO:0007669"/>
    <property type="project" value="TreeGrafter"/>
</dbReference>
<proteinExistence type="predicted"/>
<evidence type="ECO:0000256" key="2">
    <source>
        <dbReference type="ARBA" id="ARBA00004514"/>
    </source>
</evidence>
<keyword evidence="3" id="KW-0963">Cytoplasm</keyword>
<keyword evidence="4" id="KW-0072">Autophagy</keyword>
<evidence type="ECO:0000256" key="6">
    <source>
        <dbReference type="ARBA" id="ARBA00023159"/>
    </source>
</evidence>
<dbReference type="GO" id="GO:0005776">
    <property type="term" value="C:autophagosome"/>
    <property type="evidence" value="ECO:0007669"/>
    <property type="project" value="UniProtKB-SubCell"/>
</dbReference>
<feature type="compositionally biased region" description="Basic and acidic residues" evidence="11">
    <location>
        <begin position="189"/>
        <end position="199"/>
    </location>
</feature>
<dbReference type="InterPro" id="IPR029431">
    <property type="entry name" value="TP53INP"/>
</dbReference>
<dbReference type="Pfam" id="PF14839">
    <property type="entry name" value="DOR"/>
    <property type="match status" value="1"/>
</dbReference>
<dbReference type="GO" id="GO:0031410">
    <property type="term" value="C:cytoplasmic vesicle"/>
    <property type="evidence" value="ECO:0007669"/>
    <property type="project" value="UniProtKB-KW"/>
</dbReference>
<protein>
    <recommendedName>
        <fullName evidence="14">Tumor protein p53-inducible nuclear protein 1</fullName>
    </recommendedName>
</protein>
<feature type="region of interest" description="Disordered" evidence="11">
    <location>
        <begin position="67"/>
        <end position="87"/>
    </location>
</feature>
<organism evidence="12 13">
    <name type="scientific">Parthenolecanium corni</name>
    <dbReference type="NCBI Taxonomy" id="536013"/>
    <lineage>
        <taxon>Eukaryota</taxon>
        <taxon>Metazoa</taxon>
        <taxon>Ecdysozoa</taxon>
        <taxon>Arthropoda</taxon>
        <taxon>Hexapoda</taxon>
        <taxon>Insecta</taxon>
        <taxon>Pterygota</taxon>
        <taxon>Neoptera</taxon>
        <taxon>Paraneoptera</taxon>
        <taxon>Hemiptera</taxon>
        <taxon>Sternorrhyncha</taxon>
        <taxon>Coccoidea</taxon>
        <taxon>Coccidae</taxon>
        <taxon>Parthenolecanium</taxon>
    </lineage>
</organism>
<feature type="region of interest" description="Disordered" evidence="11">
    <location>
        <begin position="189"/>
        <end position="224"/>
    </location>
</feature>
<feature type="region of interest" description="Disordered" evidence="11">
    <location>
        <begin position="275"/>
        <end position="302"/>
    </location>
</feature>
<evidence type="ECO:0000256" key="5">
    <source>
        <dbReference type="ARBA" id="ARBA00023015"/>
    </source>
</evidence>
<comment type="caution">
    <text evidence="12">The sequence shown here is derived from an EMBL/GenBank/DDBJ whole genome shotgun (WGS) entry which is preliminary data.</text>
</comment>
<accession>A0AAN9XXG9</accession>
<keyword evidence="6" id="KW-0010">Activator</keyword>
<dbReference type="EMBL" id="JBBCAQ010000038">
    <property type="protein sequence ID" value="KAK7571935.1"/>
    <property type="molecule type" value="Genomic_DNA"/>
</dbReference>
<reference evidence="12 13" key="1">
    <citation type="submission" date="2024-03" db="EMBL/GenBank/DDBJ databases">
        <title>Adaptation during the transition from Ophiocordyceps entomopathogen to insect associate is accompanied by gene loss and intensified selection.</title>
        <authorList>
            <person name="Ward C.M."/>
            <person name="Onetto C.A."/>
            <person name="Borneman A.R."/>
        </authorList>
    </citation>
    <scope>NUCLEOTIDE SEQUENCE [LARGE SCALE GENOMIC DNA]</scope>
    <source>
        <strain evidence="12">AWRI1</strain>
        <tissue evidence="12">Single Adult Female</tissue>
    </source>
</reference>
<keyword evidence="9" id="KW-0968">Cytoplasmic vesicle</keyword>
<evidence type="ECO:0000256" key="1">
    <source>
        <dbReference type="ARBA" id="ARBA00004419"/>
    </source>
</evidence>
<dbReference type="AlphaFoldDB" id="A0AAN9XXG9"/>
<comment type="subcellular location">
    <subcellularLocation>
        <location evidence="2">Cytoplasm</location>
        <location evidence="2">Cytosol</location>
    </subcellularLocation>
    <subcellularLocation>
        <location evidence="1">Cytoplasmic vesicle</location>
        <location evidence="1">Autophagosome</location>
    </subcellularLocation>
    <subcellularLocation>
        <location evidence="10">Nucleus</location>
        <location evidence="10">Nuclear body</location>
    </subcellularLocation>
</comment>
<gene>
    <name evidence="12" type="ORF">V9T40_014407</name>
</gene>
<dbReference type="PANTHER" id="PTHR31671:SF3">
    <property type="entry name" value="DIABETES AND OBESITY REGULATED, ISOFORM G"/>
    <property type="match status" value="1"/>
</dbReference>
<dbReference type="GO" id="GO:0005829">
    <property type="term" value="C:cytosol"/>
    <property type="evidence" value="ECO:0007669"/>
    <property type="project" value="UniProtKB-SubCell"/>
</dbReference>
<name>A0AAN9XXG9_9HEMI</name>
<dbReference type="GO" id="GO:0000045">
    <property type="term" value="P:autophagosome assembly"/>
    <property type="evidence" value="ECO:0007669"/>
    <property type="project" value="TreeGrafter"/>
</dbReference>
<sequence length="302" mass="34633">MLSNITNYLFGGQGSATNEKENVNFHEVEDDDWMVVDKLAEKRNDETNDDLIVSSQTYINLTASYLKTETQNSRPPVPEKSSSRRRSISCKRLVNRRCSTPLRELSPACATSKALVPYVPKKGSRSSSKSSSCGMEESWYITPPPCFVSGPYETKPSSLENLLIEQPGPHYIGYVDTIEKLRLLGEKDEMTSEKCESKTVKKQKNTSFKPTPTKEKENSQTDDKRRMILEVHEQKKMVNTYQSQINSAQKVEQKAPNQFSKRNQMDRLNKVQYELSSRKKRQRRADLNKKHSGVNNNRKCCY</sequence>
<feature type="compositionally biased region" description="Polar residues" evidence="11">
    <location>
        <begin position="293"/>
        <end position="302"/>
    </location>
</feature>
<evidence type="ECO:0000256" key="3">
    <source>
        <dbReference type="ARBA" id="ARBA00022490"/>
    </source>
</evidence>
<keyword evidence="8" id="KW-0539">Nucleus</keyword>
<feature type="compositionally biased region" description="Basic and acidic residues" evidence="11">
    <location>
        <begin position="212"/>
        <end position="224"/>
    </location>
</feature>
<evidence type="ECO:0000313" key="12">
    <source>
        <dbReference type="EMBL" id="KAK7571935.1"/>
    </source>
</evidence>
<dbReference type="Proteomes" id="UP001367676">
    <property type="component" value="Unassembled WGS sequence"/>
</dbReference>
<evidence type="ECO:0000256" key="10">
    <source>
        <dbReference type="ARBA" id="ARBA00034306"/>
    </source>
</evidence>
<evidence type="ECO:0000256" key="9">
    <source>
        <dbReference type="ARBA" id="ARBA00023329"/>
    </source>
</evidence>
<evidence type="ECO:0000256" key="11">
    <source>
        <dbReference type="SAM" id="MobiDB-lite"/>
    </source>
</evidence>
<keyword evidence="5" id="KW-0805">Transcription regulation</keyword>
<evidence type="ECO:0000256" key="8">
    <source>
        <dbReference type="ARBA" id="ARBA00023242"/>
    </source>
</evidence>
<keyword evidence="7" id="KW-0804">Transcription</keyword>
<dbReference type="PANTHER" id="PTHR31671">
    <property type="entry name" value="DIABETES AND OBESITY REGULATED, ISOFORM G"/>
    <property type="match status" value="1"/>
</dbReference>
<evidence type="ECO:0000256" key="7">
    <source>
        <dbReference type="ARBA" id="ARBA00023163"/>
    </source>
</evidence>
<evidence type="ECO:0000256" key="4">
    <source>
        <dbReference type="ARBA" id="ARBA00023006"/>
    </source>
</evidence>
<keyword evidence="13" id="KW-1185">Reference proteome</keyword>